<sequence length="1059" mass="120763">MQPSLLLGRDTHRELTELLKKERRLVISGASNETAKALLLSLLLEQNSQRTLLVTGREEEAEALQHWLQFFGQTTHILHPIENEEGEVLPDALQTFLQFTQGEESKNGIFLCSRETWDQSFPRFAELLDRMLTLTLGKEINFTKFVEDLIERGYQHGEDLYLSPGEYRRIGDVFDIFPIQSSHPYRVSFDMDRVEKILTVDPIDLSKTEDGGKEMQIFPLLYEETDLLVRQIPAKALLVIDDQDDVEFPMTATALRFTPFPETDDHHAHLRYLSVLKFYTLIDFLNDVKDKLTQKWAIFVVTKRIEELKGICKEEHVSCSTDLERTPGTLTLIGAGEDELLPHSLQNPDLKFALLTDREIFSLRKAGKQRSIQKLALDFITSLVPGDYVVHMEHGIGHFEGMTQKEVDGTLREYLELTYAEGDKLFVPVDQADKLSKFVYEEGQEPILTRLGTNEWKRVMKKTKEETELIAKELLLLYAKRAKAKGYGFGEDTDIQRKFEESFPYEETPGQRKAIEDLKTDMESGHPMDRLICGDVGFGKTEVAMRAAFKAVQSGKQVAVVAPITILADQHYHNFRERMAPFNVRIEMLSRFRSAKEQRETLERLKKGEVDLVIGTHRLLQEDVHFHNLGLVIVDEEQRFGVKQKEKFKEMRASVDILTLTATPIPRTLNLGLHKLRDITTITTPPPGRLPIITEVRRYSDSLIRHAIIFELKRKGQAFILHNRVETIDAFADKLRMLIPEAKFIVAHGQLKADELEERVLEFKKGNVDVLVSSTIIENGIDLPRANTLVVDEAEHFGLAQLYQLRGRVGRSKVQAYAYFLYHGQKLQDDAKKRLRAIVEACELGSGFQVAMRDLEIRGAGEILGASQSGTMNTVGVSHYLRMLKGAVEEMKAGEKGEVEEEISAEILLPVEAMLPSFYVTDEQERISVYQKLAGSEDASILKEFEEDLRDEFGEPPTPVKNLFAILRLKLACRHAGVIRIKMEHEAREDFIVLTLAGRVTAKEIMQLLKENPQWKISGSNLHLPFAELTRRAGAEESQWLLELTKEVEMLGGKSKEKK</sequence>
<dbReference type="Gene3D" id="3.30.2060.10">
    <property type="entry name" value="Penicillin-binding protein 1b domain"/>
    <property type="match status" value="1"/>
</dbReference>
<dbReference type="InterPro" id="IPR003711">
    <property type="entry name" value="CarD-like/TRCF_RID"/>
</dbReference>
<dbReference type="Gene3D" id="3.90.1150.50">
    <property type="entry name" value="Transcription-repair-coupling factor, D7 domain"/>
    <property type="match status" value="1"/>
</dbReference>
<dbReference type="Pfam" id="PF00270">
    <property type="entry name" value="DEAD"/>
    <property type="match status" value="1"/>
</dbReference>
<evidence type="ECO:0000256" key="13">
    <source>
        <dbReference type="HAMAP-Rule" id="MF_00969"/>
    </source>
</evidence>
<dbReference type="HAMAP" id="MF_00969">
    <property type="entry name" value="TRCF"/>
    <property type="match status" value="1"/>
</dbReference>
<keyword evidence="5 13" id="KW-0378">Hydrolase</keyword>
<dbReference type="InterPro" id="IPR011545">
    <property type="entry name" value="DEAD/DEAH_box_helicase_dom"/>
</dbReference>
<evidence type="ECO:0000256" key="7">
    <source>
        <dbReference type="ARBA" id="ARBA00022840"/>
    </source>
</evidence>
<dbReference type="GO" id="GO:0003684">
    <property type="term" value="F:damaged DNA binding"/>
    <property type="evidence" value="ECO:0007669"/>
    <property type="project" value="InterPro"/>
</dbReference>
<dbReference type="InterPro" id="IPR005118">
    <property type="entry name" value="TRCF_C"/>
</dbReference>
<reference evidence="17" key="1">
    <citation type="submission" date="2015-10" db="EMBL/GenBank/DDBJ databases">
        <title>Analysis of five complete genome sequences for members of the class Peribacteria in the recently recognized Peregrinibacteria bacterial phylum.</title>
        <authorList>
            <person name="Anantharaman K."/>
            <person name="Brown C.T."/>
            <person name="Burstein D."/>
            <person name="Castelle C.J."/>
            <person name="Probst A.J."/>
            <person name="Thomas B.C."/>
            <person name="Williams K.H."/>
            <person name="Banfield J.F."/>
        </authorList>
    </citation>
    <scope>NUCLEOTIDE SEQUENCE [LARGE SCALE GENOMIC DNA]</scope>
</reference>
<dbReference type="FunFam" id="3.40.50.300:FF:000546">
    <property type="entry name" value="Transcription-repair-coupling factor"/>
    <property type="match status" value="1"/>
</dbReference>
<dbReference type="SUPFAM" id="SSF143517">
    <property type="entry name" value="TRCF domain-like"/>
    <property type="match status" value="1"/>
</dbReference>
<dbReference type="SMART" id="SM00487">
    <property type="entry name" value="DEXDc"/>
    <property type="match status" value="1"/>
</dbReference>
<evidence type="ECO:0000313" key="16">
    <source>
        <dbReference type="EMBL" id="ALM13680.1"/>
    </source>
</evidence>
<dbReference type="PROSITE" id="PS51194">
    <property type="entry name" value="HELICASE_CTER"/>
    <property type="match status" value="1"/>
</dbReference>
<dbReference type="EMBL" id="CP013065">
    <property type="protein sequence ID" value="ALM13680.1"/>
    <property type="molecule type" value="Genomic_DNA"/>
</dbReference>
<evidence type="ECO:0000256" key="6">
    <source>
        <dbReference type="ARBA" id="ARBA00022806"/>
    </source>
</evidence>
<dbReference type="Pfam" id="PF17757">
    <property type="entry name" value="UvrB_inter"/>
    <property type="match status" value="1"/>
</dbReference>
<dbReference type="PATRIC" id="fig|1735161.3.peg.995"/>
<evidence type="ECO:0000256" key="2">
    <source>
        <dbReference type="ARBA" id="ARBA00022490"/>
    </source>
</evidence>
<dbReference type="SUPFAM" id="SSF52540">
    <property type="entry name" value="P-loop containing nucleoside triphosphate hydrolases"/>
    <property type="match status" value="3"/>
</dbReference>
<dbReference type="Gene3D" id="3.40.50.11180">
    <property type="match status" value="1"/>
</dbReference>
<dbReference type="InterPro" id="IPR014001">
    <property type="entry name" value="Helicase_ATP-bd"/>
</dbReference>
<organism evidence="16 17">
    <name type="scientific">Candidatus Peribacter riflensis</name>
    <dbReference type="NCBI Taxonomy" id="1735162"/>
    <lineage>
        <taxon>Bacteria</taxon>
        <taxon>Candidatus Peregrinibacteriota</taxon>
        <taxon>Candidatus Peribacteria</taxon>
        <taxon>Candidatus Peribacterales</taxon>
        <taxon>Candidatus Peribacteraceae</taxon>
        <taxon>Candidatus Peribacter</taxon>
    </lineage>
</organism>
<evidence type="ECO:0000256" key="3">
    <source>
        <dbReference type="ARBA" id="ARBA00022741"/>
    </source>
</evidence>
<keyword evidence="8 13" id="KW-0238">DNA-binding</keyword>
<protein>
    <recommendedName>
        <fullName evidence="12 13">Transcription-repair-coupling factor</fullName>
        <shortName evidence="13">TRCF</shortName>
        <ecNumber evidence="13">3.6.4.-</ecNumber>
    </recommendedName>
</protein>
<dbReference type="CDD" id="cd17991">
    <property type="entry name" value="DEXHc_TRCF"/>
    <property type="match status" value="1"/>
</dbReference>
<evidence type="ECO:0000256" key="5">
    <source>
        <dbReference type="ARBA" id="ARBA00022801"/>
    </source>
</evidence>
<evidence type="ECO:0000313" key="17">
    <source>
        <dbReference type="Proteomes" id="UP000069135"/>
    </source>
</evidence>
<evidence type="ECO:0000259" key="14">
    <source>
        <dbReference type="PROSITE" id="PS51192"/>
    </source>
</evidence>
<evidence type="ECO:0000256" key="10">
    <source>
        <dbReference type="ARBA" id="ARBA00061104"/>
    </source>
</evidence>
<dbReference type="GO" id="GO:0005524">
    <property type="term" value="F:ATP binding"/>
    <property type="evidence" value="ECO:0007669"/>
    <property type="project" value="UniProtKB-UniRule"/>
</dbReference>
<dbReference type="KEGG" id="prf:PeribacterA2_1016"/>
<dbReference type="Pfam" id="PF02559">
    <property type="entry name" value="CarD_TRCF_RID"/>
    <property type="match status" value="1"/>
</dbReference>
<accession>A0A0S1SIV3</accession>
<keyword evidence="2 13" id="KW-0963">Cytoplasm</keyword>
<dbReference type="Gene3D" id="3.40.50.300">
    <property type="entry name" value="P-loop containing nucleotide triphosphate hydrolases"/>
    <property type="match status" value="2"/>
</dbReference>
<dbReference type="Pfam" id="PF03461">
    <property type="entry name" value="TRCF"/>
    <property type="match status" value="1"/>
</dbReference>
<dbReference type="GO" id="GO:0016787">
    <property type="term" value="F:hydrolase activity"/>
    <property type="evidence" value="ECO:0007669"/>
    <property type="project" value="UniProtKB-KW"/>
</dbReference>
<accession>A0A0S1SWE7</accession>
<evidence type="ECO:0000256" key="9">
    <source>
        <dbReference type="ARBA" id="ARBA00023204"/>
    </source>
</evidence>
<dbReference type="SMART" id="SM01058">
    <property type="entry name" value="CarD_TRCF"/>
    <property type="match status" value="1"/>
</dbReference>
<evidence type="ECO:0000256" key="1">
    <source>
        <dbReference type="ARBA" id="ARBA00004496"/>
    </source>
</evidence>
<comment type="similarity">
    <text evidence="10 13">In the N-terminal section; belongs to the UvrB family.</text>
</comment>
<dbReference type="GO" id="GO:0006355">
    <property type="term" value="P:regulation of DNA-templated transcription"/>
    <property type="evidence" value="ECO:0007669"/>
    <property type="project" value="UniProtKB-UniRule"/>
</dbReference>
<keyword evidence="3 13" id="KW-0547">Nucleotide-binding</keyword>
<reference evidence="16 17" key="2">
    <citation type="journal article" date="2016" name="PeerJ">
        <title>Analysis of five complete genome sequences for members of the class Peribacteria in the recently recognized Peregrinibacteria bacterial phylum.</title>
        <authorList>
            <person name="Anantharaman K."/>
            <person name="Brown C.T."/>
            <person name="Burstein D."/>
            <person name="Castelle C.J."/>
            <person name="Probst A.J."/>
            <person name="Thomas B.C."/>
            <person name="Williams K.H."/>
            <person name="Banfield J.F."/>
        </authorList>
    </citation>
    <scope>NUCLEOTIDE SEQUENCE [LARGE SCALE GENOMIC DNA]</scope>
    <source>
        <strain evidence="16">RIFOXYD1_FULL_PER-ii_59_16</strain>
    </source>
</reference>
<dbReference type="InterPro" id="IPR001650">
    <property type="entry name" value="Helicase_C-like"/>
</dbReference>
<dbReference type="InterPro" id="IPR027417">
    <property type="entry name" value="P-loop_NTPase"/>
</dbReference>
<dbReference type="SMART" id="SM00982">
    <property type="entry name" value="TRCF"/>
    <property type="match status" value="1"/>
</dbReference>
<dbReference type="InterPro" id="IPR004576">
    <property type="entry name" value="Mfd"/>
</dbReference>
<accession>A0A0S1SRP5</accession>
<proteinExistence type="inferred from homology"/>
<gene>
    <name evidence="13" type="primary">mfd</name>
    <name evidence="16" type="ORF">PeribacterD1_1016</name>
</gene>
<keyword evidence="6 16" id="KW-0347">Helicase</keyword>
<accession>A0A0S1SVD8</accession>
<dbReference type="STRING" id="1735162.PeribacterB2_1018"/>
<accession>A0A0S1SMU3</accession>
<keyword evidence="4 13" id="KW-0227">DNA damage</keyword>
<dbReference type="PANTHER" id="PTHR47964:SF1">
    <property type="entry name" value="ATP-DEPENDENT DNA HELICASE HOMOLOG RECG, CHLOROPLASTIC"/>
    <property type="match status" value="1"/>
</dbReference>
<evidence type="ECO:0000256" key="11">
    <source>
        <dbReference type="ARBA" id="ARBA00061399"/>
    </source>
</evidence>
<evidence type="ECO:0000259" key="15">
    <source>
        <dbReference type="PROSITE" id="PS51194"/>
    </source>
</evidence>
<dbReference type="AlphaFoldDB" id="A0A0S1SRP5"/>
<dbReference type="SUPFAM" id="SSF141259">
    <property type="entry name" value="CarD-like"/>
    <property type="match status" value="1"/>
</dbReference>
<comment type="subcellular location">
    <subcellularLocation>
        <location evidence="1 13">Cytoplasm</location>
    </subcellularLocation>
</comment>
<keyword evidence="9 13" id="KW-0234">DNA repair</keyword>
<name>A0A0S1SRP5_9BACT</name>
<dbReference type="SMART" id="SM00490">
    <property type="entry name" value="HELICc"/>
    <property type="match status" value="1"/>
</dbReference>
<dbReference type="GO" id="GO:0003678">
    <property type="term" value="F:DNA helicase activity"/>
    <property type="evidence" value="ECO:0007669"/>
    <property type="project" value="TreeGrafter"/>
</dbReference>
<dbReference type="InterPro" id="IPR041471">
    <property type="entry name" value="UvrB_inter"/>
</dbReference>
<dbReference type="Proteomes" id="UP000069135">
    <property type="component" value="Chromosome"/>
</dbReference>
<dbReference type="InterPro" id="IPR037235">
    <property type="entry name" value="TRCF-like_C_D7"/>
</dbReference>
<dbReference type="EC" id="3.6.4.-" evidence="13"/>
<dbReference type="GO" id="GO:0005737">
    <property type="term" value="C:cytoplasm"/>
    <property type="evidence" value="ECO:0007669"/>
    <property type="project" value="UniProtKB-SubCell"/>
</dbReference>
<dbReference type="PANTHER" id="PTHR47964">
    <property type="entry name" value="ATP-DEPENDENT DNA HELICASE HOMOLOG RECG, CHLOROPLASTIC"/>
    <property type="match status" value="1"/>
</dbReference>
<comment type="function">
    <text evidence="13">Couples transcription and DNA repair by recognizing RNA polymerase (RNAP) stalled at DNA lesions. Mediates ATP-dependent release of RNAP and its truncated transcript from the DNA, and recruitment of nucleotide excision repair machinery to the damaged site.</text>
</comment>
<keyword evidence="7 13" id="KW-0067">ATP-binding</keyword>
<evidence type="ECO:0000256" key="4">
    <source>
        <dbReference type="ARBA" id="ARBA00022763"/>
    </source>
</evidence>
<dbReference type="InterPro" id="IPR036101">
    <property type="entry name" value="CarD-like/TRCF_RID_sf"/>
</dbReference>
<dbReference type="Gene3D" id="2.40.10.170">
    <property type="match status" value="1"/>
</dbReference>
<dbReference type="InterPro" id="IPR047112">
    <property type="entry name" value="RecG/Mfd"/>
</dbReference>
<dbReference type="NCBIfam" id="TIGR00580">
    <property type="entry name" value="mfd"/>
    <property type="match status" value="1"/>
</dbReference>
<dbReference type="GO" id="GO:0000716">
    <property type="term" value="P:transcription-coupled nucleotide-excision repair, DNA damage recognition"/>
    <property type="evidence" value="ECO:0007669"/>
    <property type="project" value="UniProtKB-UniRule"/>
</dbReference>
<feature type="domain" description="Helicase ATP-binding" evidence="14">
    <location>
        <begin position="521"/>
        <end position="682"/>
    </location>
</feature>
<feature type="domain" description="Helicase C-terminal" evidence="15">
    <location>
        <begin position="703"/>
        <end position="856"/>
    </location>
</feature>
<evidence type="ECO:0000256" key="12">
    <source>
        <dbReference type="ARBA" id="ARBA00070128"/>
    </source>
</evidence>
<evidence type="ECO:0000256" key="8">
    <source>
        <dbReference type="ARBA" id="ARBA00023125"/>
    </source>
</evidence>
<comment type="similarity">
    <text evidence="11 13">In the C-terminal section; belongs to the helicase family. RecG subfamily.</text>
</comment>
<dbReference type="PROSITE" id="PS51192">
    <property type="entry name" value="HELICASE_ATP_BIND_1"/>
    <property type="match status" value="1"/>
</dbReference>
<dbReference type="Pfam" id="PF00271">
    <property type="entry name" value="Helicase_C"/>
    <property type="match status" value="1"/>
</dbReference>